<dbReference type="InterPro" id="IPR035965">
    <property type="entry name" value="PAS-like_dom_sf"/>
</dbReference>
<evidence type="ECO:0000256" key="1">
    <source>
        <dbReference type="ARBA" id="ARBA00000085"/>
    </source>
</evidence>
<dbReference type="InterPro" id="IPR000160">
    <property type="entry name" value="GGDEF_dom"/>
</dbReference>
<feature type="domain" description="Histidine kinase" evidence="17">
    <location>
        <begin position="459"/>
        <end position="681"/>
    </location>
</feature>
<feature type="domain" description="GGDEF" evidence="19">
    <location>
        <begin position="908"/>
        <end position="1030"/>
    </location>
</feature>
<dbReference type="GO" id="GO:0000156">
    <property type="term" value="F:phosphorelay response regulator activity"/>
    <property type="evidence" value="ECO:0007669"/>
    <property type="project" value="TreeGrafter"/>
</dbReference>
<dbReference type="EC" id="2.7.13.3" evidence="3"/>
<keyword evidence="11 16" id="KW-1133">Transmembrane helix</keyword>
<dbReference type="Pfam" id="PF08448">
    <property type="entry name" value="PAS_4"/>
    <property type="match status" value="1"/>
</dbReference>
<dbReference type="SUPFAM" id="SSF55073">
    <property type="entry name" value="Nucleotide cyclase"/>
    <property type="match status" value="1"/>
</dbReference>
<dbReference type="InterPro" id="IPR029787">
    <property type="entry name" value="Nucleotide_cyclase"/>
</dbReference>
<keyword evidence="10" id="KW-0067">ATP-binding</keyword>
<evidence type="ECO:0000256" key="10">
    <source>
        <dbReference type="ARBA" id="ARBA00022840"/>
    </source>
</evidence>
<dbReference type="GO" id="GO:0000155">
    <property type="term" value="F:phosphorelay sensor kinase activity"/>
    <property type="evidence" value="ECO:0007669"/>
    <property type="project" value="InterPro"/>
</dbReference>
<dbReference type="Pfam" id="PF00512">
    <property type="entry name" value="HisKA"/>
    <property type="match status" value="1"/>
</dbReference>
<feature type="transmembrane region" description="Helical" evidence="16">
    <location>
        <begin position="122"/>
        <end position="145"/>
    </location>
</feature>
<dbReference type="InterPro" id="IPR004358">
    <property type="entry name" value="Sig_transdc_His_kin-like_C"/>
</dbReference>
<dbReference type="RefSeq" id="WP_310368436.1">
    <property type="nucleotide sequence ID" value="NZ_JAVDYB010000001.1"/>
</dbReference>
<dbReference type="CDD" id="cd00082">
    <property type="entry name" value="HisKA"/>
    <property type="match status" value="1"/>
</dbReference>
<evidence type="ECO:0000256" key="13">
    <source>
        <dbReference type="ARBA" id="ARBA00023136"/>
    </source>
</evidence>
<dbReference type="SMART" id="SM00388">
    <property type="entry name" value="HisKA"/>
    <property type="match status" value="1"/>
</dbReference>
<proteinExistence type="predicted"/>
<dbReference type="PRINTS" id="PR00344">
    <property type="entry name" value="BCTRLSENSOR"/>
</dbReference>
<dbReference type="SMART" id="SM00267">
    <property type="entry name" value="GGDEF"/>
    <property type="match status" value="1"/>
</dbReference>
<dbReference type="GO" id="GO:0030295">
    <property type="term" value="F:protein kinase activator activity"/>
    <property type="evidence" value="ECO:0007669"/>
    <property type="project" value="TreeGrafter"/>
</dbReference>
<feature type="transmembrane region" description="Helical" evidence="16">
    <location>
        <begin position="283"/>
        <end position="303"/>
    </location>
</feature>
<evidence type="ECO:0000259" key="17">
    <source>
        <dbReference type="PROSITE" id="PS50109"/>
    </source>
</evidence>
<dbReference type="EMBL" id="JAVDYB010000001">
    <property type="protein sequence ID" value="MDR7276365.1"/>
    <property type="molecule type" value="Genomic_DNA"/>
</dbReference>
<organism evidence="20 21">
    <name type="scientific">Catenuloplanes atrovinosus</name>
    <dbReference type="NCBI Taxonomy" id="137266"/>
    <lineage>
        <taxon>Bacteria</taxon>
        <taxon>Bacillati</taxon>
        <taxon>Actinomycetota</taxon>
        <taxon>Actinomycetes</taxon>
        <taxon>Micromonosporales</taxon>
        <taxon>Micromonosporaceae</taxon>
        <taxon>Catenuloplanes</taxon>
    </lineage>
</organism>
<dbReference type="Gene3D" id="3.30.565.10">
    <property type="entry name" value="Histidine kinase-like ATPase, C-terminal domain"/>
    <property type="match status" value="1"/>
</dbReference>
<sequence>MRFGPSLMRTLAFTVVYVGATYLGRLTVMDETNLSLVWPAAGVSAVWFLVQYASRWRFLDVAALSAATIVVNIATGAPPVLALWFVAANLVQAGVFAWLFRRWLPGLWGAGGERPLARLAELWRLIAAAFLSTACGTMIGPTGVWVVNGVYSWPASAVWLTRNTVSILLIGAVGVRVGRLLHAWRTDPEYRGALRRWRALGPHRRLEYVLLVVASAVAYTAVFGIDHRLPLAFTVIVVTVWAASRLHTTFVVVHDLVFGTVAVLFTLGGTGVFAHIPSYPARALVAQAFVGVITVVGLALALGRDERVALVRQVSAGERAAARQAGMLTAIVESMTEGLTVVDEEGRVLLRNPAVGRLVGGVVGDTGRMAEPGHYGLFHPDGRPLAPEEMPHRRALAGTDVRNTDILVRNPGVPAGRLLSVSSTALSDDAEGRRYAVTVFHDVTAERRHRDELASFAGTVAHDLQNPLATVEGWSEALTGLIEEAADHPAMAEAADANRRIQRATARMRNMINDLLAYTTARDAALQPTMVDLAELVADIAAARVDQARSNDLPVPVVHAGEVHPVYADPVLVRQLLENLLGNAIKYTAPGVTPQITVTTERDERQVTVTIDDNGIGIPPGQHDTVFENFHRAHQRSGYAGTGLGLGICKRIVERHGGSIRAAANPAGHGTRLVFTLPADASAVPAEPEPSPPAPPVPVPGHAAPGDEDPAPAQPAPVFEHTARLVLDYLHERMPLAFWSVTRVENGRQTYLYLDADNGYGLRQGQSHPWEQSFCIHMAAGRAPAVALDAQRVPAYANAGVNALIDIGTYAGAVIAEPDGTLFGAICGLDPQARPGDARMADAEPLLALLGRMLTVALAADRAQDRSAIALLHEQSCAETDTLTGLPNRRAWERFVAHARSRYERLGDPTVIAVLDLDGLKVINDSQGHAAGDAYLIAAATAIRRALRDTDVVARLGGDEFGFLLYDCTETDADRAIARIEAQLSADGVEASVGWAAVDPATGFAAALDRADAAMYAAKVARRRVRAGAG</sequence>
<dbReference type="PANTHER" id="PTHR42878:SF7">
    <property type="entry name" value="SENSOR HISTIDINE KINASE GLRK"/>
    <property type="match status" value="1"/>
</dbReference>
<dbReference type="SUPFAM" id="SSF55874">
    <property type="entry name" value="ATPase domain of HSP90 chaperone/DNA topoisomerase II/histidine kinase"/>
    <property type="match status" value="1"/>
</dbReference>
<dbReference type="InterPro" id="IPR007895">
    <property type="entry name" value="MASE1"/>
</dbReference>
<dbReference type="InterPro" id="IPR003594">
    <property type="entry name" value="HATPase_dom"/>
</dbReference>
<feature type="transmembrane region" description="Helical" evidence="16">
    <location>
        <begin position="36"/>
        <end position="53"/>
    </location>
</feature>
<dbReference type="SMART" id="SM00387">
    <property type="entry name" value="HATPase_c"/>
    <property type="match status" value="1"/>
</dbReference>
<dbReference type="Proteomes" id="UP001183643">
    <property type="component" value="Unassembled WGS sequence"/>
</dbReference>
<keyword evidence="4" id="KW-1003">Cell membrane</keyword>
<dbReference type="FunFam" id="3.30.565.10:FF:000006">
    <property type="entry name" value="Sensor histidine kinase WalK"/>
    <property type="match status" value="1"/>
</dbReference>
<dbReference type="CDD" id="cd01949">
    <property type="entry name" value="GGDEF"/>
    <property type="match status" value="1"/>
</dbReference>
<evidence type="ECO:0000259" key="18">
    <source>
        <dbReference type="PROSITE" id="PS50112"/>
    </source>
</evidence>
<comment type="caution">
    <text evidence="20">The sequence shown here is derived from an EMBL/GenBank/DDBJ whole genome shotgun (WGS) entry which is preliminary data.</text>
</comment>
<evidence type="ECO:0000256" key="4">
    <source>
        <dbReference type="ARBA" id="ARBA00022475"/>
    </source>
</evidence>
<dbReference type="AlphaFoldDB" id="A0AAE3YMS4"/>
<keyword evidence="13 16" id="KW-0472">Membrane</keyword>
<feature type="compositionally biased region" description="Pro residues" evidence="15">
    <location>
        <begin position="687"/>
        <end position="699"/>
    </location>
</feature>
<gene>
    <name evidence="20" type="ORF">J2S41_003143</name>
</gene>
<dbReference type="Pfam" id="PF05231">
    <property type="entry name" value="MASE1"/>
    <property type="match status" value="1"/>
</dbReference>
<evidence type="ECO:0000256" key="16">
    <source>
        <dbReference type="SAM" id="Phobius"/>
    </source>
</evidence>
<keyword evidence="6" id="KW-0808">Transferase</keyword>
<evidence type="ECO:0000256" key="2">
    <source>
        <dbReference type="ARBA" id="ARBA00004651"/>
    </source>
</evidence>
<dbReference type="Pfam" id="PF02518">
    <property type="entry name" value="HATPase_c"/>
    <property type="match status" value="1"/>
</dbReference>
<protein>
    <recommendedName>
        <fullName evidence="14">Sensor-like histidine kinase SenX3</fullName>
        <ecNumber evidence="3">2.7.13.3</ecNumber>
    </recommendedName>
</protein>
<feature type="transmembrane region" description="Helical" evidence="16">
    <location>
        <begin position="205"/>
        <end position="222"/>
    </location>
</feature>
<feature type="region of interest" description="Disordered" evidence="15">
    <location>
        <begin position="682"/>
        <end position="715"/>
    </location>
</feature>
<evidence type="ECO:0000256" key="9">
    <source>
        <dbReference type="ARBA" id="ARBA00022777"/>
    </source>
</evidence>
<dbReference type="Gene3D" id="3.30.450.20">
    <property type="entry name" value="PAS domain"/>
    <property type="match status" value="1"/>
</dbReference>
<evidence type="ECO:0000256" key="6">
    <source>
        <dbReference type="ARBA" id="ARBA00022679"/>
    </source>
</evidence>
<evidence type="ECO:0000313" key="21">
    <source>
        <dbReference type="Proteomes" id="UP001183643"/>
    </source>
</evidence>
<evidence type="ECO:0000256" key="3">
    <source>
        <dbReference type="ARBA" id="ARBA00012438"/>
    </source>
</evidence>
<dbReference type="PROSITE" id="PS50112">
    <property type="entry name" value="PAS"/>
    <property type="match status" value="1"/>
</dbReference>
<reference evidence="20" key="1">
    <citation type="submission" date="2023-07" db="EMBL/GenBank/DDBJ databases">
        <title>Sequencing the genomes of 1000 actinobacteria strains.</title>
        <authorList>
            <person name="Klenk H.-P."/>
        </authorList>
    </citation>
    <scope>NUCLEOTIDE SEQUENCE</scope>
    <source>
        <strain evidence="20">DSM 44707</strain>
    </source>
</reference>
<dbReference type="NCBIfam" id="TIGR00254">
    <property type="entry name" value="GGDEF"/>
    <property type="match status" value="1"/>
</dbReference>
<feature type="transmembrane region" description="Helical" evidence="16">
    <location>
        <begin position="7"/>
        <end position="24"/>
    </location>
</feature>
<dbReference type="GO" id="GO:0005886">
    <property type="term" value="C:plasma membrane"/>
    <property type="evidence" value="ECO:0007669"/>
    <property type="project" value="UniProtKB-SubCell"/>
</dbReference>
<dbReference type="PROSITE" id="PS50887">
    <property type="entry name" value="GGDEF"/>
    <property type="match status" value="1"/>
</dbReference>
<evidence type="ECO:0000256" key="11">
    <source>
        <dbReference type="ARBA" id="ARBA00022989"/>
    </source>
</evidence>
<dbReference type="Pfam" id="PF00990">
    <property type="entry name" value="GGDEF"/>
    <property type="match status" value="1"/>
</dbReference>
<dbReference type="GO" id="GO:0005524">
    <property type="term" value="F:ATP binding"/>
    <property type="evidence" value="ECO:0007669"/>
    <property type="project" value="UniProtKB-KW"/>
</dbReference>
<evidence type="ECO:0000259" key="19">
    <source>
        <dbReference type="PROSITE" id="PS50887"/>
    </source>
</evidence>
<name>A0AAE3YMS4_9ACTN</name>
<dbReference type="InterPro" id="IPR036890">
    <property type="entry name" value="HATPase_C_sf"/>
</dbReference>
<accession>A0AAE3YMS4</accession>
<keyword evidence="12" id="KW-0902">Two-component regulatory system</keyword>
<dbReference type="InterPro" id="IPR005467">
    <property type="entry name" value="His_kinase_dom"/>
</dbReference>
<dbReference type="SUPFAM" id="SSF55785">
    <property type="entry name" value="PYP-like sensor domain (PAS domain)"/>
    <property type="match status" value="1"/>
</dbReference>
<dbReference type="PROSITE" id="PS50109">
    <property type="entry name" value="HIS_KIN"/>
    <property type="match status" value="1"/>
</dbReference>
<comment type="catalytic activity">
    <reaction evidence="1">
        <text>ATP + protein L-histidine = ADP + protein N-phospho-L-histidine.</text>
        <dbReference type="EC" id="2.7.13.3"/>
    </reaction>
</comment>
<evidence type="ECO:0000256" key="15">
    <source>
        <dbReference type="SAM" id="MobiDB-lite"/>
    </source>
</evidence>
<evidence type="ECO:0000256" key="12">
    <source>
        <dbReference type="ARBA" id="ARBA00023012"/>
    </source>
</evidence>
<keyword evidence="21" id="KW-1185">Reference proteome</keyword>
<dbReference type="InterPro" id="IPR050351">
    <property type="entry name" value="BphY/WalK/GraS-like"/>
</dbReference>
<evidence type="ECO:0000256" key="8">
    <source>
        <dbReference type="ARBA" id="ARBA00022741"/>
    </source>
</evidence>
<dbReference type="SUPFAM" id="SSF47384">
    <property type="entry name" value="Homodimeric domain of signal transducing histidine kinase"/>
    <property type="match status" value="1"/>
</dbReference>
<keyword evidence="7 16" id="KW-0812">Transmembrane</keyword>
<dbReference type="InterPro" id="IPR000014">
    <property type="entry name" value="PAS"/>
</dbReference>
<dbReference type="SUPFAM" id="SSF55781">
    <property type="entry name" value="GAF domain-like"/>
    <property type="match status" value="1"/>
</dbReference>
<dbReference type="GO" id="GO:0007234">
    <property type="term" value="P:osmosensory signaling via phosphorelay pathway"/>
    <property type="evidence" value="ECO:0007669"/>
    <property type="project" value="TreeGrafter"/>
</dbReference>
<dbReference type="Gene3D" id="3.30.70.270">
    <property type="match status" value="1"/>
</dbReference>
<evidence type="ECO:0000256" key="5">
    <source>
        <dbReference type="ARBA" id="ARBA00022553"/>
    </source>
</evidence>
<dbReference type="PANTHER" id="PTHR42878">
    <property type="entry name" value="TWO-COMPONENT HISTIDINE KINASE"/>
    <property type="match status" value="1"/>
</dbReference>
<evidence type="ECO:0000256" key="14">
    <source>
        <dbReference type="ARBA" id="ARBA00039401"/>
    </source>
</evidence>
<dbReference type="InterPro" id="IPR036097">
    <property type="entry name" value="HisK_dim/P_sf"/>
</dbReference>
<keyword evidence="5" id="KW-0597">Phosphoprotein</keyword>
<keyword evidence="8" id="KW-0547">Nucleotide-binding</keyword>
<evidence type="ECO:0000256" key="7">
    <source>
        <dbReference type="ARBA" id="ARBA00022692"/>
    </source>
</evidence>
<feature type="transmembrane region" description="Helical" evidence="16">
    <location>
        <begin position="256"/>
        <end position="277"/>
    </location>
</feature>
<comment type="subcellular location">
    <subcellularLocation>
        <location evidence="2">Cell membrane</location>
        <topology evidence="2">Multi-pass membrane protein</topology>
    </subcellularLocation>
</comment>
<evidence type="ECO:0000313" key="20">
    <source>
        <dbReference type="EMBL" id="MDR7276365.1"/>
    </source>
</evidence>
<dbReference type="InterPro" id="IPR043128">
    <property type="entry name" value="Rev_trsase/Diguanyl_cyclase"/>
</dbReference>
<dbReference type="InterPro" id="IPR003661">
    <property type="entry name" value="HisK_dim/P_dom"/>
</dbReference>
<feature type="domain" description="PAS" evidence="18">
    <location>
        <begin position="324"/>
        <end position="360"/>
    </location>
</feature>
<keyword evidence="9" id="KW-0418">Kinase</keyword>
<dbReference type="Gene3D" id="1.10.287.130">
    <property type="match status" value="1"/>
</dbReference>
<dbReference type="InterPro" id="IPR013656">
    <property type="entry name" value="PAS_4"/>
</dbReference>